<reference evidence="5" key="1">
    <citation type="submission" date="2022-08" db="EMBL/GenBank/DDBJ databases">
        <authorList>
            <person name="Deng Y."/>
            <person name="Han X.-F."/>
            <person name="Zhang Y.-Q."/>
        </authorList>
    </citation>
    <scope>NUCLEOTIDE SEQUENCE</scope>
    <source>
        <strain evidence="5">CPCC 203386</strain>
    </source>
</reference>
<keyword evidence="3" id="KW-0804">Transcription</keyword>
<organism evidence="5 6">
    <name type="scientific">Herbiconiux daphne</name>
    <dbReference type="NCBI Taxonomy" id="2970914"/>
    <lineage>
        <taxon>Bacteria</taxon>
        <taxon>Bacillati</taxon>
        <taxon>Actinomycetota</taxon>
        <taxon>Actinomycetes</taxon>
        <taxon>Micrococcales</taxon>
        <taxon>Microbacteriaceae</taxon>
        <taxon>Herbiconiux</taxon>
    </lineage>
</organism>
<keyword evidence="1" id="KW-0805">Transcription regulation</keyword>
<dbReference type="PANTHER" id="PTHR30146">
    <property type="entry name" value="LACI-RELATED TRANSCRIPTIONAL REPRESSOR"/>
    <property type="match status" value="1"/>
</dbReference>
<dbReference type="PROSITE" id="PS00356">
    <property type="entry name" value="HTH_LACI_1"/>
    <property type="match status" value="1"/>
</dbReference>
<evidence type="ECO:0000256" key="3">
    <source>
        <dbReference type="ARBA" id="ARBA00023163"/>
    </source>
</evidence>
<proteinExistence type="predicted"/>
<evidence type="ECO:0000313" key="6">
    <source>
        <dbReference type="Proteomes" id="UP001165586"/>
    </source>
</evidence>
<evidence type="ECO:0000259" key="4">
    <source>
        <dbReference type="PROSITE" id="PS50932"/>
    </source>
</evidence>
<dbReference type="InterPro" id="IPR046335">
    <property type="entry name" value="LacI/GalR-like_sensor"/>
</dbReference>
<dbReference type="Proteomes" id="UP001165586">
    <property type="component" value="Unassembled WGS sequence"/>
</dbReference>
<keyword evidence="2" id="KW-0238">DNA-binding</keyword>
<dbReference type="InterPro" id="IPR010982">
    <property type="entry name" value="Lambda_DNA-bd_dom_sf"/>
</dbReference>
<dbReference type="SUPFAM" id="SSF53822">
    <property type="entry name" value="Periplasmic binding protein-like I"/>
    <property type="match status" value="1"/>
</dbReference>
<dbReference type="EMBL" id="JANLCJ010000004">
    <property type="protein sequence ID" value="MCS5734625.1"/>
    <property type="molecule type" value="Genomic_DNA"/>
</dbReference>
<feature type="domain" description="HTH lacI-type" evidence="4">
    <location>
        <begin position="2"/>
        <end position="56"/>
    </location>
</feature>
<dbReference type="Pfam" id="PF00356">
    <property type="entry name" value="LacI"/>
    <property type="match status" value="1"/>
</dbReference>
<dbReference type="PRINTS" id="PR00036">
    <property type="entry name" value="HTHLACI"/>
</dbReference>
<dbReference type="Pfam" id="PF13377">
    <property type="entry name" value="Peripla_BP_3"/>
    <property type="match status" value="1"/>
</dbReference>
<sequence>MVTIQDVAKAAGVSPMTVSHVINEHPHVKTATRQKVLVAISALDYRVNIAARNLRTGRTGTIGLAVPELDRPYYGHLAALITEAAAEHKLHVVVEQTGATRESELRALALSRNRLYDGLILATVGLGAADSDLLRVDHPVVILGERIFDGPVDHIALPNVDGAQTAVTHLIESGCRRIAILDAAAPEAPHPDDAAPGERAAEVNVSTLRHTGYRTALAAAGIAYDPALVTGVERFTMRGGAEAATRLVESGVPFDGVFCVTDTVAMGALRAFATLGIRVPADVKVIGFDDVPESEYLVPSLSSIAPDHDETARTAVRLLVDRIQHGATGRPAREVVSGYRLVARETTAG</sequence>
<dbReference type="InterPro" id="IPR000843">
    <property type="entry name" value="HTH_LacI"/>
</dbReference>
<dbReference type="PROSITE" id="PS50932">
    <property type="entry name" value="HTH_LACI_2"/>
    <property type="match status" value="1"/>
</dbReference>
<evidence type="ECO:0000313" key="5">
    <source>
        <dbReference type="EMBL" id="MCS5734625.1"/>
    </source>
</evidence>
<evidence type="ECO:0000256" key="2">
    <source>
        <dbReference type="ARBA" id="ARBA00023125"/>
    </source>
</evidence>
<accession>A0ABT2H3W3</accession>
<keyword evidence="6" id="KW-1185">Reference proteome</keyword>
<comment type="caution">
    <text evidence="5">The sequence shown here is derived from an EMBL/GenBank/DDBJ whole genome shotgun (WGS) entry which is preliminary data.</text>
</comment>
<dbReference type="CDD" id="cd06267">
    <property type="entry name" value="PBP1_LacI_sugar_binding-like"/>
    <property type="match status" value="1"/>
</dbReference>
<dbReference type="RefSeq" id="WP_259539488.1">
    <property type="nucleotide sequence ID" value="NZ_JANLCJ010000004.1"/>
</dbReference>
<dbReference type="SMART" id="SM00354">
    <property type="entry name" value="HTH_LACI"/>
    <property type="match status" value="1"/>
</dbReference>
<dbReference type="Gene3D" id="3.40.50.2300">
    <property type="match status" value="2"/>
</dbReference>
<name>A0ABT2H3W3_9MICO</name>
<dbReference type="SUPFAM" id="SSF47413">
    <property type="entry name" value="lambda repressor-like DNA-binding domains"/>
    <property type="match status" value="1"/>
</dbReference>
<protein>
    <submittedName>
        <fullName evidence="5">LacI family transcriptional regulator</fullName>
    </submittedName>
</protein>
<dbReference type="Gene3D" id="1.10.260.40">
    <property type="entry name" value="lambda repressor-like DNA-binding domains"/>
    <property type="match status" value="1"/>
</dbReference>
<dbReference type="PANTHER" id="PTHR30146:SF109">
    <property type="entry name" value="HTH-TYPE TRANSCRIPTIONAL REGULATOR GALS"/>
    <property type="match status" value="1"/>
</dbReference>
<gene>
    <name evidence="5" type="ORF">N1032_12840</name>
</gene>
<dbReference type="CDD" id="cd01392">
    <property type="entry name" value="HTH_LacI"/>
    <property type="match status" value="1"/>
</dbReference>
<evidence type="ECO:0000256" key="1">
    <source>
        <dbReference type="ARBA" id="ARBA00023015"/>
    </source>
</evidence>
<dbReference type="InterPro" id="IPR028082">
    <property type="entry name" value="Peripla_BP_I"/>
</dbReference>